<dbReference type="PROSITE" id="PS01186">
    <property type="entry name" value="EGF_2"/>
    <property type="match status" value="1"/>
</dbReference>
<keyword evidence="2" id="KW-0245">EGF-like domain</keyword>
<dbReference type="Pfam" id="PF02822">
    <property type="entry name" value="Antistasin"/>
    <property type="match status" value="6"/>
</dbReference>
<dbReference type="Pfam" id="PF12248">
    <property type="entry name" value="Methyltransf_FA"/>
    <property type="match status" value="1"/>
</dbReference>
<feature type="chain" id="PRO_5036743561" evidence="4">
    <location>
        <begin position="21"/>
        <end position="2193"/>
    </location>
</feature>
<feature type="region of interest" description="Disordered" evidence="3">
    <location>
        <begin position="817"/>
        <end position="1397"/>
    </location>
</feature>
<evidence type="ECO:0000313" key="8">
    <source>
        <dbReference type="EnsemblMetazoa" id="XP_038049719.1"/>
    </source>
</evidence>
<dbReference type="SMART" id="SM00179">
    <property type="entry name" value="EGF_CA"/>
    <property type="match status" value="2"/>
</dbReference>
<dbReference type="InterPro" id="IPR050972">
    <property type="entry name" value="SDr-like"/>
</dbReference>
<dbReference type="InterPro" id="IPR001881">
    <property type="entry name" value="EGF-like_Ca-bd_dom"/>
</dbReference>
<dbReference type="SUPFAM" id="SSF57196">
    <property type="entry name" value="EGF/Laminin"/>
    <property type="match status" value="2"/>
</dbReference>
<dbReference type="SUPFAM" id="SSF57262">
    <property type="entry name" value="Leech antihemostatic proteins"/>
    <property type="match status" value="5"/>
</dbReference>
<feature type="disulfide bond" evidence="2">
    <location>
        <begin position="293"/>
        <end position="302"/>
    </location>
</feature>
<dbReference type="Pfam" id="PF00095">
    <property type="entry name" value="WAP"/>
    <property type="match status" value="3"/>
</dbReference>
<evidence type="ECO:0000259" key="7">
    <source>
        <dbReference type="PROSITE" id="PS51390"/>
    </source>
</evidence>
<dbReference type="GO" id="GO:0005509">
    <property type="term" value="F:calcium ion binding"/>
    <property type="evidence" value="ECO:0007669"/>
    <property type="project" value="InterPro"/>
</dbReference>
<dbReference type="SUPFAM" id="SSF57256">
    <property type="entry name" value="Elafin-like"/>
    <property type="match status" value="3"/>
</dbReference>
<dbReference type="InterPro" id="IPR036645">
    <property type="entry name" value="Elafin-like_sf"/>
</dbReference>
<feature type="compositionally biased region" description="Basic residues" evidence="3">
    <location>
        <begin position="1669"/>
        <end position="1689"/>
    </location>
</feature>
<feature type="domain" description="WAP" evidence="7">
    <location>
        <begin position="489"/>
        <end position="537"/>
    </location>
</feature>
<dbReference type="OMA" id="NWPKVSS"/>
<feature type="disulfide bond" evidence="2">
    <location>
        <begin position="201"/>
        <end position="210"/>
    </location>
</feature>
<dbReference type="PANTHER" id="PTHR34403:SF14">
    <property type="entry name" value="OS05G0225800 PROTEIN"/>
    <property type="match status" value="1"/>
</dbReference>
<dbReference type="PROSITE" id="PS51390">
    <property type="entry name" value="WAP"/>
    <property type="match status" value="3"/>
</dbReference>
<feature type="compositionally biased region" description="Basic residues" evidence="3">
    <location>
        <begin position="1624"/>
        <end position="1635"/>
    </location>
</feature>
<evidence type="ECO:0000259" key="5">
    <source>
        <dbReference type="PROSITE" id="PS50026"/>
    </source>
</evidence>
<dbReference type="PROSITE" id="PS51252">
    <property type="entry name" value="ANTISTASIN"/>
    <property type="match status" value="6"/>
</dbReference>
<evidence type="ECO:0000313" key="9">
    <source>
        <dbReference type="Proteomes" id="UP000887568"/>
    </source>
</evidence>
<feature type="domain" description="Antistasin-like" evidence="6">
    <location>
        <begin position="373"/>
        <end position="398"/>
    </location>
</feature>
<keyword evidence="9" id="KW-1185">Reference proteome</keyword>
<feature type="domain" description="WAP" evidence="7">
    <location>
        <begin position="601"/>
        <end position="648"/>
    </location>
</feature>
<name>A0A913ZE06_PATMI</name>
<reference evidence="8" key="1">
    <citation type="submission" date="2022-11" db="UniProtKB">
        <authorList>
            <consortium name="EnsemblMetazoa"/>
        </authorList>
    </citation>
    <scope>IDENTIFICATION</scope>
</reference>
<dbReference type="InterPro" id="IPR008197">
    <property type="entry name" value="WAP_dom"/>
</dbReference>
<feature type="compositionally biased region" description="Low complexity" evidence="3">
    <location>
        <begin position="1546"/>
        <end position="1556"/>
    </location>
</feature>
<feature type="domain" description="EGF-like" evidence="5">
    <location>
        <begin position="267"/>
        <end position="303"/>
    </location>
</feature>
<protein>
    <submittedName>
        <fullName evidence="8">Uncharacterized protein</fullName>
    </submittedName>
</protein>
<evidence type="ECO:0000256" key="4">
    <source>
        <dbReference type="SAM" id="SignalP"/>
    </source>
</evidence>
<dbReference type="Proteomes" id="UP000887568">
    <property type="component" value="Unplaced"/>
</dbReference>
<evidence type="ECO:0000259" key="6">
    <source>
        <dbReference type="PROSITE" id="PS51252"/>
    </source>
</evidence>
<feature type="compositionally biased region" description="Basic and acidic residues" evidence="3">
    <location>
        <begin position="1659"/>
        <end position="1668"/>
    </location>
</feature>
<dbReference type="InterPro" id="IPR011061">
    <property type="entry name" value="Hirudin/antistatin"/>
</dbReference>
<dbReference type="GeneID" id="119723228"/>
<feature type="domain" description="WAP" evidence="7">
    <location>
        <begin position="308"/>
        <end position="356"/>
    </location>
</feature>
<dbReference type="SMART" id="SM00217">
    <property type="entry name" value="WAP"/>
    <property type="match status" value="3"/>
</dbReference>
<feature type="domain" description="Antistasin-like" evidence="6">
    <location>
        <begin position="648"/>
        <end position="673"/>
    </location>
</feature>
<dbReference type="Gene3D" id="4.10.75.10">
    <property type="entry name" value="Elafin-like"/>
    <property type="match status" value="3"/>
</dbReference>
<dbReference type="CDD" id="cd00054">
    <property type="entry name" value="EGF_CA"/>
    <property type="match status" value="1"/>
</dbReference>
<evidence type="ECO:0000256" key="1">
    <source>
        <dbReference type="ARBA" id="ARBA00023157"/>
    </source>
</evidence>
<dbReference type="GO" id="GO:0005576">
    <property type="term" value="C:extracellular region"/>
    <property type="evidence" value="ECO:0007669"/>
    <property type="project" value="InterPro"/>
</dbReference>
<feature type="compositionally biased region" description="Basic residues" evidence="3">
    <location>
        <begin position="817"/>
        <end position="854"/>
    </location>
</feature>
<evidence type="ECO:0000256" key="2">
    <source>
        <dbReference type="PROSITE-ProRule" id="PRU00076"/>
    </source>
</evidence>
<dbReference type="SMART" id="SM00181">
    <property type="entry name" value="EGF"/>
    <property type="match status" value="4"/>
</dbReference>
<comment type="caution">
    <text evidence="2">Lacks conserved residue(s) required for the propagation of feature annotation.</text>
</comment>
<keyword evidence="4" id="KW-0732">Signal</keyword>
<evidence type="ECO:0000256" key="3">
    <source>
        <dbReference type="SAM" id="MobiDB-lite"/>
    </source>
</evidence>
<feature type="disulfide bond" evidence="2">
    <location>
        <begin position="271"/>
        <end position="281"/>
    </location>
</feature>
<dbReference type="RefSeq" id="XP_038049719.1">
    <property type="nucleotide sequence ID" value="XM_038193791.1"/>
</dbReference>
<accession>A0A913ZE06</accession>
<dbReference type="EnsemblMetazoa" id="XM_038193791.1">
    <property type="protein sequence ID" value="XP_038049719.1"/>
    <property type="gene ID" value="LOC119723228"/>
</dbReference>
<dbReference type="InterPro" id="IPR000742">
    <property type="entry name" value="EGF"/>
</dbReference>
<dbReference type="PROSITE" id="PS00022">
    <property type="entry name" value="EGF_1"/>
    <property type="match status" value="2"/>
</dbReference>
<feature type="region of interest" description="Disordered" evidence="3">
    <location>
        <begin position="1518"/>
        <end position="1730"/>
    </location>
</feature>
<feature type="domain" description="EGF-like" evidence="5">
    <location>
        <begin position="174"/>
        <end position="211"/>
    </location>
</feature>
<dbReference type="PANTHER" id="PTHR34403">
    <property type="entry name" value="TOL-PAL SYSTEM PROTEIN TOLA"/>
    <property type="match status" value="1"/>
</dbReference>
<dbReference type="CDD" id="cd00199">
    <property type="entry name" value="WAP"/>
    <property type="match status" value="3"/>
</dbReference>
<dbReference type="Pfam" id="PF00008">
    <property type="entry name" value="EGF"/>
    <property type="match status" value="1"/>
</dbReference>
<dbReference type="PROSITE" id="PS50026">
    <property type="entry name" value="EGF_3"/>
    <property type="match status" value="2"/>
</dbReference>
<feature type="domain" description="Antistasin-like" evidence="6">
    <location>
        <begin position="537"/>
        <end position="562"/>
    </location>
</feature>
<dbReference type="Gene3D" id="2.10.25.10">
    <property type="entry name" value="Laminin"/>
    <property type="match status" value="2"/>
</dbReference>
<sequence>MATSRLTLLLLAAMTATVVARSEPVFRCQVFQTDQVDSLQWHPSPLPSSHFGFNFRVAAVSDAKIVLSESKHDGCDRIIITIGGNDNSRSSIARPQQSNGQSENTPNELKCEQFNEYWIQFNPSSVQVGRGHEKSPFLQLDLDSGNRINPKVLGFGTSVNSVGLFTFDDFQDHWVDPCSPNPCLNGGICDSSSGDGYRCDCPEEYIGEHCEERASNCPPGVEMAHCFVDPCQFAACAADPTATCVSNYCGGCNHEFQDSNGNPVDCSVDPCSEKPCNFGECIPGKGGAYRCECHEGYIGEHCDQKPSPKTRSGTCPPAPQGMMGICPEACSHDSDCPGETAKCCSNGCGHVCREPSNPVLSADSSFYEKWPACKPVLCDMYCGNGFDTDENGCEICACKACKPLTCRMACKNGFKKDENGCDICECEPPACKPLTCRMACKNGFKKDKDGCGICECEQTVCKPLACRMACEHGLKKDDDGCDICECEVPKTRPGVCPPAPEGMMGLCSEACSQDSDCPGETMKCCSNGCGHVCREPCSPVMCLLFCKNGFAQNENGCDICECKDEEEPEPKISCPLIKCSRRCDTYKKDERGCHTCQCEVPQDRSGECPKALDDMFGACSEDCRYDSDCADPMKCCSNGCGHTCVQPCSQVMCRLGCKNGFKRDERGCEMCACAEPRKLGPPEVEEESEEEEEEVFECGTEEVTIAKEVDTTQPQDFEIDKDEPSDVIFHSGGGQLIKVEVEKTSACIMSSSNVKLQTVELPKWCWQLHSLRLIVRFVTDGFNCFVRSGSDETSIMKYRKPDRGVFTCSTIGYRSKGKKRSKLRYRYKKRRGWGKKGKKGPKKPRNKKGKKPKQKSSTSSTSSRKNKNKPKNWPKVSSGLKPKKKPKQRSNTSSDSSRKNKNKPKNLPKVSSGLKPKKKPKQRSNTSSDSSRKNKNKPKNLPKVSSGLKPKKKPKQRSNTSSDSSRKNKNKPKNLPKVSSGLKPKKKPKQRSNTSSDSSRKNKNKPKNLPKVSSGLKPKKKPKQRSNTSSDSSRKNKNKPKNLPKVSSGLKPKKKPKQRSNTSSDSSRKNKNKPKNLPKVSSGLKPKKKPKQRSNTSSDSSRKNKNKPKNLPKVSSGLKPKKKPKQRSNTSSDSSRKNKNKPKNLPKVSSGLKPKKKPKQRSNTSSDSSRKNKNKPKNLPKVSSGLKPKKKPKQRSNTSSDSSRKNKNKPKNLPKVSSGLKPKKKPKQRSNTSSDSSRKNKNKPKNLPKVSSGLKPKKKPKQRSNTSSDSSRKNKNKPKNLPKVSSGLKPKKKPKQRSNTSSDSSRKNKNKPKNLPKVSSGLKPKKKPKQRSNTSSDSSRKNKNKPKNWPKVSSGLKPKKKPKQRSNTSSDSSRKNKNKPKNWPKVSSEESEEEEEEVFECGTEEVTIAKEVDTTQPQDFEIDKDEPSDVIFHSGGGQLIKVEVEKTSACIMSSSNVKLQTVELPKWCWQLHSLRLIVRFVTDGFNCFVRSGSDETSIMKYRKPDRGVFTCSSIGYRSNGKKRSKLRYRYKKRRGWGKKGTKPKQKSNTSSDSSQKNKNKPKNWPKVSSGLSPKKKPKQRSNTSSDSSRKNKNKPKNLPKVSSGLSPKKKPKQRSNTSSDSRKKAAKKLKTKGPKIRSGGFSLSPKKKPKQRSNTSSDTSRKNKDKSKNRPKVSRGKKAAKKLKTKGPKIRSGGFSSTSHNDRSQPKAKNPKKKPKEKDSGFKNHPKGKPQKIFRELEDEVFESILGRELIIAEDVDNNVAQEFEIERGEPADVILHSAGGQLIKIEIESRYIYILSSFGVKLKTAKLPSWCWSIQSLRLIVRFVTNGFNVFLRSSSGETQILEYRLPEKQVYVCGRIGFQAKGSKKLKLNYKHKGKGGKKKTSKRPKIQVDQTIETVVEETHHVSETIIETREEVESKRIVIEPDQYEEIEGIAGYETSMSFTFNPEDGITFRLAEKRGGSGKALQFVIESEWSYMQYNGQGLGDKFATRGGVLNSGKKSFLIKLPGSSGGEFWFELWFEGESSAYMRQMVTDTSFRPRYIDVAIHVMQVEEQTVEITYPNWIDVGAVTDQQFRFEVESAEVALIAIQANNPALGQLVAEFGSPSNPGCRIQKCKDLHATDCQTVRESSAACHLAAKRSIWAQLVDGEFCMGLVGDNKPIASYSGVSWLGDAGESKKLAIGTRGDGAWKMAG</sequence>
<dbReference type="InterPro" id="IPR004094">
    <property type="entry name" value="Antistasin-like"/>
</dbReference>
<feature type="domain" description="Antistasin-like" evidence="6">
    <location>
        <begin position="401"/>
        <end position="426"/>
    </location>
</feature>
<dbReference type="GO" id="GO:0004867">
    <property type="term" value="F:serine-type endopeptidase inhibitor activity"/>
    <property type="evidence" value="ECO:0007669"/>
    <property type="project" value="InterPro"/>
</dbReference>
<dbReference type="OrthoDB" id="10021323at2759"/>
<proteinExistence type="predicted"/>
<dbReference type="Gene3D" id="2.10.22.10">
    <property type="entry name" value="Antistasin, domain 1"/>
    <property type="match status" value="3"/>
</dbReference>
<keyword evidence="1 2" id="KW-1015">Disulfide bond</keyword>
<feature type="signal peptide" evidence="4">
    <location>
        <begin position="1"/>
        <end position="20"/>
    </location>
</feature>
<feature type="domain" description="Antistasin-like" evidence="6">
    <location>
        <begin position="431"/>
        <end position="456"/>
    </location>
</feature>
<feature type="compositionally biased region" description="Basic residues" evidence="3">
    <location>
        <begin position="1519"/>
        <end position="1545"/>
    </location>
</feature>
<dbReference type="InterPro" id="IPR022041">
    <property type="entry name" value="Methyltransf_FA"/>
</dbReference>
<organism evidence="8 9">
    <name type="scientific">Patiria miniata</name>
    <name type="common">Bat star</name>
    <name type="synonym">Asterina miniata</name>
    <dbReference type="NCBI Taxonomy" id="46514"/>
    <lineage>
        <taxon>Eukaryota</taxon>
        <taxon>Metazoa</taxon>
        <taxon>Echinodermata</taxon>
        <taxon>Eleutherozoa</taxon>
        <taxon>Asterozoa</taxon>
        <taxon>Asteroidea</taxon>
        <taxon>Valvatacea</taxon>
        <taxon>Valvatida</taxon>
        <taxon>Asterinidae</taxon>
        <taxon>Patiria</taxon>
    </lineage>
</organism>
<feature type="domain" description="Antistasin-like" evidence="6">
    <location>
        <begin position="461"/>
        <end position="486"/>
    </location>
</feature>